<sequence length="822" mass="91986">DADISVENKGPSSEKLTRNSRKNKLSHDPLPEVCDVCKKNDASISCSGVCSKFFHLTCLGRTSVPEIFKCSDCSLKDADISVENKGPSSEKLTRNSRKNKLSHDPLPEVCDVCKKNDASISCSGVCSKFFHLTCLGRTSVPEIFKCSDCSLKDADISVENKGPSSEKLTRNSRKNKLSHDPLPEVCDVCKKNDASISTSVPEIFKCSDCSLKDADISVENKGPSSEKLTHNSRKIKLSHDPLPEVCDVCKKNDANIFCSGVCSKFFHLTCLGRTSVPENFKCPECCLRYLELFMKTNGTSSEKPTQNSKKIKLSHEPLLKVCNVCKKSDADISCLGICSKSFHSTCLGMMNVPEKFKCPDCSFSSADHIIQSNRTSFQKLTQNSKKIKLSCDPLPKVCNVCKKKDPDFPCLGTCSKFFHLTCLGKTSVPENFKCPDCCLKSADPIIQNNGTSSEKLTRKPKKIKLSCDPLPKVCNVCKKNDPNISCLGACSKFFHMTCLGKTSVPENFKCSDCSLSAYTCFVCEKSNGFLVQCSFINCTKHYHAYCINQYECTNSTKNICPLHTCLTCYRENSNSPLSHTDGELLCCKACPTSVHQSCLKIPISSEDYICSDCLKRKYLLYGMIVWGKFACFRWWPAQIIHPSYLPNNVKKQTHYDGEFAIRYYGTHNYSWTHSGRVYPFTESHKNYPRTKINKLGEEFEIGLKEAAEAFDEYEENRKSMGLLGKRIKDYKHLRCLVKLAGSGSKSSICQTTICKRKASALHLQSGLWICPLHFCFICKKSSSIFCVLCSTSYCWVCWSLESNSKPHTYEVCKVKFDNQKNV</sequence>
<protein>
    <recommendedName>
        <fullName evidence="12">PWWP domain-containing protein</fullName>
    </recommendedName>
</protein>
<dbReference type="InterPro" id="IPR059153">
    <property type="entry name" value="NSD_PHD-1st"/>
</dbReference>
<dbReference type="GO" id="GO:0008168">
    <property type="term" value="F:methyltransferase activity"/>
    <property type="evidence" value="ECO:0007669"/>
    <property type="project" value="UniProtKB-KW"/>
</dbReference>
<dbReference type="SUPFAM" id="SSF57903">
    <property type="entry name" value="FYVE/PHD zinc finger"/>
    <property type="match status" value="6"/>
</dbReference>
<feature type="region of interest" description="Disordered" evidence="11">
    <location>
        <begin position="1"/>
        <end position="24"/>
    </location>
</feature>
<organism evidence="13 14">
    <name type="scientific">Trichonephila inaurata madagascariensis</name>
    <dbReference type="NCBI Taxonomy" id="2747483"/>
    <lineage>
        <taxon>Eukaryota</taxon>
        <taxon>Metazoa</taxon>
        <taxon>Ecdysozoa</taxon>
        <taxon>Arthropoda</taxon>
        <taxon>Chelicerata</taxon>
        <taxon>Arachnida</taxon>
        <taxon>Araneae</taxon>
        <taxon>Araneomorphae</taxon>
        <taxon>Entelegynae</taxon>
        <taxon>Araneoidea</taxon>
        <taxon>Nephilidae</taxon>
        <taxon>Trichonephila</taxon>
        <taxon>Trichonephila inaurata</taxon>
    </lineage>
</organism>
<dbReference type="Pfam" id="PF00628">
    <property type="entry name" value="PHD"/>
    <property type="match status" value="1"/>
</dbReference>
<keyword evidence="3" id="KW-0158">Chromosome</keyword>
<evidence type="ECO:0000256" key="10">
    <source>
        <dbReference type="ARBA" id="ARBA00023242"/>
    </source>
</evidence>
<evidence type="ECO:0000256" key="5">
    <source>
        <dbReference type="ARBA" id="ARBA00022679"/>
    </source>
</evidence>
<dbReference type="InterPro" id="IPR050777">
    <property type="entry name" value="SET2_Histone-Lys_MeTrsfase"/>
</dbReference>
<dbReference type="Gene3D" id="2.30.30.140">
    <property type="match status" value="1"/>
</dbReference>
<evidence type="ECO:0000256" key="7">
    <source>
        <dbReference type="ARBA" id="ARBA00022723"/>
    </source>
</evidence>
<dbReference type="InterPro" id="IPR011011">
    <property type="entry name" value="Znf_FYVE_PHD"/>
</dbReference>
<dbReference type="AlphaFoldDB" id="A0A8X6WYI1"/>
<dbReference type="InterPro" id="IPR001841">
    <property type="entry name" value="Znf_RING"/>
</dbReference>
<keyword evidence="10" id="KW-0539">Nucleus</keyword>
<reference evidence="13" key="1">
    <citation type="submission" date="2020-08" db="EMBL/GenBank/DDBJ databases">
        <title>Multicomponent nature underlies the extraordinary mechanical properties of spider dragline silk.</title>
        <authorList>
            <person name="Kono N."/>
            <person name="Nakamura H."/>
            <person name="Mori M."/>
            <person name="Yoshida Y."/>
            <person name="Ohtoshi R."/>
            <person name="Malay A.D."/>
            <person name="Moran D.A.P."/>
            <person name="Tomita M."/>
            <person name="Numata K."/>
            <person name="Arakawa K."/>
        </authorList>
    </citation>
    <scope>NUCLEOTIDE SEQUENCE</scope>
</reference>
<dbReference type="Proteomes" id="UP000886998">
    <property type="component" value="Unassembled WGS sequence"/>
</dbReference>
<dbReference type="EMBL" id="BMAV01002947">
    <property type="protein sequence ID" value="GFY42191.1"/>
    <property type="molecule type" value="Genomic_DNA"/>
</dbReference>
<evidence type="ECO:0000256" key="3">
    <source>
        <dbReference type="ARBA" id="ARBA00022454"/>
    </source>
</evidence>
<dbReference type="PROSITE" id="PS50812">
    <property type="entry name" value="PWWP"/>
    <property type="match status" value="1"/>
</dbReference>
<dbReference type="SMART" id="SM00293">
    <property type="entry name" value="PWWP"/>
    <property type="match status" value="1"/>
</dbReference>
<dbReference type="Gene3D" id="3.30.40.10">
    <property type="entry name" value="Zinc/RING finger domain, C3HC4 (zinc finger)"/>
    <property type="match status" value="6"/>
</dbReference>
<dbReference type="InterPro" id="IPR019787">
    <property type="entry name" value="Znf_PHD-finger"/>
</dbReference>
<evidence type="ECO:0000256" key="2">
    <source>
        <dbReference type="ARBA" id="ARBA00004286"/>
    </source>
</evidence>
<comment type="subcellular location">
    <subcellularLocation>
        <location evidence="2">Chromosome</location>
    </subcellularLocation>
    <subcellularLocation>
        <location evidence="1">Nucleus</location>
    </subcellularLocation>
</comment>
<keyword evidence="6" id="KW-0949">S-adenosyl-L-methionine</keyword>
<keyword evidence="9" id="KW-0862">Zinc</keyword>
<evidence type="ECO:0000256" key="6">
    <source>
        <dbReference type="ARBA" id="ARBA00022691"/>
    </source>
</evidence>
<keyword evidence="4" id="KW-0489">Methyltransferase</keyword>
<keyword evidence="8" id="KW-0863">Zinc-finger</keyword>
<dbReference type="PROSITE" id="PS01359">
    <property type="entry name" value="ZF_PHD_1"/>
    <property type="match status" value="4"/>
</dbReference>
<dbReference type="InterPro" id="IPR055198">
    <property type="entry name" value="NSD_PHD"/>
</dbReference>
<evidence type="ECO:0000256" key="9">
    <source>
        <dbReference type="ARBA" id="ARBA00022833"/>
    </source>
</evidence>
<dbReference type="SUPFAM" id="SSF63748">
    <property type="entry name" value="Tudor/PWWP/MBT"/>
    <property type="match status" value="1"/>
</dbReference>
<evidence type="ECO:0000256" key="1">
    <source>
        <dbReference type="ARBA" id="ARBA00004123"/>
    </source>
</evidence>
<dbReference type="CDD" id="cd05838">
    <property type="entry name" value="PWWP_NSD_rpt2"/>
    <property type="match status" value="1"/>
</dbReference>
<dbReference type="InterPro" id="IPR000313">
    <property type="entry name" value="PWWP_dom"/>
</dbReference>
<name>A0A8X6WYI1_9ARAC</name>
<evidence type="ECO:0000259" key="12">
    <source>
        <dbReference type="PROSITE" id="PS50812"/>
    </source>
</evidence>
<evidence type="ECO:0000313" key="14">
    <source>
        <dbReference type="Proteomes" id="UP000886998"/>
    </source>
</evidence>
<keyword evidence="7" id="KW-0479">Metal-binding</keyword>
<comment type="caution">
    <text evidence="13">The sequence shown here is derived from an EMBL/GenBank/DDBJ whole genome shotgun (WGS) entry which is preliminary data.</text>
</comment>
<dbReference type="GO" id="GO:0005694">
    <property type="term" value="C:chromosome"/>
    <property type="evidence" value="ECO:0007669"/>
    <property type="project" value="UniProtKB-SubCell"/>
</dbReference>
<dbReference type="GO" id="GO:0005634">
    <property type="term" value="C:nucleus"/>
    <property type="evidence" value="ECO:0007669"/>
    <property type="project" value="UniProtKB-SubCell"/>
</dbReference>
<dbReference type="GO" id="GO:0032259">
    <property type="term" value="P:methylation"/>
    <property type="evidence" value="ECO:0007669"/>
    <property type="project" value="UniProtKB-KW"/>
</dbReference>
<gene>
    <name evidence="13" type="primary">NCL1_41891</name>
    <name evidence="13" type="ORF">TNIN_231031</name>
</gene>
<evidence type="ECO:0000256" key="8">
    <source>
        <dbReference type="ARBA" id="ARBA00022771"/>
    </source>
</evidence>
<dbReference type="Pfam" id="PF00855">
    <property type="entry name" value="PWWP"/>
    <property type="match status" value="1"/>
</dbReference>
<accession>A0A8X6WYI1</accession>
<dbReference type="GO" id="GO:0008270">
    <property type="term" value="F:zinc ion binding"/>
    <property type="evidence" value="ECO:0007669"/>
    <property type="project" value="UniProtKB-KW"/>
</dbReference>
<dbReference type="SMART" id="SM00184">
    <property type="entry name" value="RING"/>
    <property type="match status" value="7"/>
</dbReference>
<dbReference type="SMART" id="SM00249">
    <property type="entry name" value="PHD"/>
    <property type="match status" value="8"/>
</dbReference>
<evidence type="ECO:0000313" key="13">
    <source>
        <dbReference type="EMBL" id="GFY42191.1"/>
    </source>
</evidence>
<feature type="non-terminal residue" evidence="13">
    <location>
        <position position="1"/>
    </location>
</feature>
<evidence type="ECO:0000256" key="11">
    <source>
        <dbReference type="SAM" id="MobiDB-lite"/>
    </source>
</evidence>
<dbReference type="Pfam" id="PF23011">
    <property type="entry name" value="PHD-1st_NSD"/>
    <property type="match status" value="5"/>
</dbReference>
<keyword evidence="5" id="KW-0808">Transferase</keyword>
<proteinExistence type="predicted"/>
<evidence type="ECO:0000256" key="4">
    <source>
        <dbReference type="ARBA" id="ARBA00022603"/>
    </source>
</evidence>
<dbReference type="PANTHER" id="PTHR22884">
    <property type="entry name" value="SET DOMAIN PROTEINS"/>
    <property type="match status" value="1"/>
</dbReference>
<dbReference type="OrthoDB" id="422362at2759"/>
<dbReference type="Pfam" id="PF22908">
    <property type="entry name" value="PHD_NSD"/>
    <property type="match status" value="1"/>
</dbReference>
<dbReference type="InterPro" id="IPR013083">
    <property type="entry name" value="Znf_RING/FYVE/PHD"/>
</dbReference>
<keyword evidence="14" id="KW-1185">Reference proteome</keyword>
<feature type="domain" description="PWWP" evidence="12">
    <location>
        <begin position="621"/>
        <end position="683"/>
    </location>
</feature>
<dbReference type="InterPro" id="IPR001965">
    <property type="entry name" value="Znf_PHD"/>
</dbReference>
<dbReference type="InterPro" id="IPR019786">
    <property type="entry name" value="Zinc_finger_PHD-type_CS"/>
</dbReference>